<dbReference type="GeneID" id="30178563"/>
<dbReference type="SMART" id="SM00028">
    <property type="entry name" value="TPR"/>
    <property type="match status" value="8"/>
</dbReference>
<dbReference type="PANTHER" id="PTHR15704">
    <property type="entry name" value="SUPERKILLER 3 PROTEIN-RELATED"/>
    <property type="match status" value="1"/>
</dbReference>
<keyword evidence="6" id="KW-1185">Reference proteome</keyword>
<dbReference type="GO" id="GO:0055087">
    <property type="term" value="C:Ski complex"/>
    <property type="evidence" value="ECO:0007669"/>
    <property type="project" value="InterPro"/>
</dbReference>
<feature type="repeat" description="TPR" evidence="3">
    <location>
        <begin position="1250"/>
        <end position="1283"/>
    </location>
</feature>
<feature type="region of interest" description="Disordered" evidence="4">
    <location>
        <begin position="353"/>
        <end position="379"/>
    </location>
</feature>
<evidence type="ECO:0000256" key="2">
    <source>
        <dbReference type="ARBA" id="ARBA00022803"/>
    </source>
</evidence>
<name>A0A1E3NEZ1_9ASCO</name>
<dbReference type="STRING" id="763406.A0A1E3NEZ1"/>
<dbReference type="Pfam" id="PF13432">
    <property type="entry name" value="TPR_16"/>
    <property type="match status" value="2"/>
</dbReference>
<evidence type="ECO:0000256" key="3">
    <source>
        <dbReference type="PROSITE-ProRule" id="PRU00339"/>
    </source>
</evidence>
<dbReference type="OrthoDB" id="421075at2759"/>
<dbReference type="InterPro" id="IPR040962">
    <property type="entry name" value="TPR_22"/>
</dbReference>
<evidence type="ECO:0000313" key="5">
    <source>
        <dbReference type="EMBL" id="ODQ44692.1"/>
    </source>
</evidence>
<dbReference type="EMBL" id="KV454006">
    <property type="protein sequence ID" value="ODQ44692.1"/>
    <property type="molecule type" value="Genomic_DNA"/>
</dbReference>
<dbReference type="RefSeq" id="XP_019015805.1">
    <property type="nucleotide sequence ID" value="XM_019161876.1"/>
</dbReference>
<accession>A0A1E3NEZ1</accession>
<reference evidence="5 6" key="1">
    <citation type="journal article" date="2016" name="Proc. Natl. Acad. Sci. U.S.A.">
        <title>Comparative genomics of biotechnologically important yeasts.</title>
        <authorList>
            <person name="Riley R."/>
            <person name="Haridas S."/>
            <person name="Wolfe K.H."/>
            <person name="Lopes M.R."/>
            <person name="Hittinger C.T."/>
            <person name="Goeker M."/>
            <person name="Salamov A.A."/>
            <person name="Wisecaver J.H."/>
            <person name="Long T.M."/>
            <person name="Calvey C.H."/>
            <person name="Aerts A.L."/>
            <person name="Barry K.W."/>
            <person name="Choi C."/>
            <person name="Clum A."/>
            <person name="Coughlan A.Y."/>
            <person name="Deshpande S."/>
            <person name="Douglass A.P."/>
            <person name="Hanson S.J."/>
            <person name="Klenk H.-P."/>
            <person name="LaButti K.M."/>
            <person name="Lapidus A."/>
            <person name="Lindquist E.A."/>
            <person name="Lipzen A.M."/>
            <person name="Meier-Kolthoff J.P."/>
            <person name="Ohm R.A."/>
            <person name="Otillar R.P."/>
            <person name="Pangilinan J.L."/>
            <person name="Peng Y."/>
            <person name="Rokas A."/>
            <person name="Rosa C.A."/>
            <person name="Scheuner C."/>
            <person name="Sibirny A.A."/>
            <person name="Slot J.C."/>
            <person name="Stielow J.B."/>
            <person name="Sun H."/>
            <person name="Kurtzman C.P."/>
            <person name="Blackwell M."/>
            <person name="Grigoriev I.V."/>
            <person name="Jeffries T.W."/>
        </authorList>
    </citation>
    <scope>NUCLEOTIDE SEQUENCE [LARGE SCALE GENOMIC DNA]</scope>
    <source>
        <strain evidence="5 6">NRRL Y-2026</strain>
    </source>
</reference>
<feature type="repeat" description="TPR" evidence="3">
    <location>
        <begin position="708"/>
        <end position="741"/>
    </location>
</feature>
<proteinExistence type="predicted"/>
<dbReference type="InterPro" id="IPR011990">
    <property type="entry name" value="TPR-like_helical_dom_sf"/>
</dbReference>
<dbReference type="SUPFAM" id="SSF48452">
    <property type="entry name" value="TPR-like"/>
    <property type="match status" value="4"/>
</dbReference>
<dbReference type="Gene3D" id="1.25.40.10">
    <property type="entry name" value="Tetratricopeptide repeat domain"/>
    <property type="match status" value="5"/>
</dbReference>
<evidence type="ECO:0000256" key="4">
    <source>
        <dbReference type="SAM" id="MobiDB-lite"/>
    </source>
</evidence>
<dbReference type="Pfam" id="PF14559">
    <property type="entry name" value="TPR_19"/>
    <property type="match status" value="1"/>
</dbReference>
<sequence length="1463" mass="166290">MSEAKSKTQKKEVNSLLKRAKKDLINENFDECISTSKSVLKLDKTNLLALIFTGKCLQAKKRPDEALKYYVKACEFSPNDRLGWKGQLSILVGLPDFVAFFDTLTSFAKVLVSNKDELTEVVIYIKDYTETHGLDFKPMKLYYLRQIIPGLSELGDMVGYQVGPPTDALNTLIKMIEDDENKEIKSIKDKEKLTFSLSMTEAAKNKKYNEKTWPIVSVSEIPELYKLLIDLEQNDSKRYKTQDNYLRYMHGLLLIAPTQAKESIRTEVRDIVEGLVLISCPSEFAWKLYFDWQDPSSLADLELEKLAMFIKLFDKSKGYGYVFYNFLISDVCPFDQAKVIEYLKPTKKKKSAKKTEKLTDTKSGIETESGAEAKTSEDSTIKKDERYKIFDIQPQEILTAMSGVLPQVKTSIICCRIILDYSVHLKDYSLGLDISSQFTKATVNLKESTGLNISNSKLAQTLNLAIIYTYYEAPKNFPKALALYDSIEGKYPNNAKVKIGKALILVETKKYAEASEIFLDLIDQDPKNIDAIQEYGWCQIYLNNYLVGRQYLERAIEIFQGDEEAEIEKSLNSAETLSTLLYRLAFSYYMEFDSPENSFDPSILKGMIQKCSSLLLQCLKLSPNYAPAFTTLGLIYYNYAGNKDRAIKSFYKAFQLDPAEIEASYKLVEHFTSVRDWEMADIICKAVIENDRARRELNSAYNKSKDNSWPYRILGCASMECKDDVKAIEYFQTALRMNPLDISSWLSLGEAYIARGRLEASIKVLTHVIKLQSGLEDSIEEITPDMERNADWHAVYLLAFALTSTLKFEKSVRMLINLLEGNHHKDNLCLLTLLIETLVLRCDSEIKRGAILRASDTLLQTYNYLFQAFALDRNSVKLWKALGDSLAISLTIQSLLSKLPFLKIYELVEKLDFGDDELLADLSVQNYDFDDLLAKQNYTTAAHLCYTLSCIGGYLCSKPGDVKNLRSSLVYNISVSLVAWQKECKAETFTEVSIKLLNKAIVLESDNADYWNCLGIVSLNKNARISQHCFIKALSLESKSPFYWFNLGMLYIKYLDYELANECFTRAQSISPASSIAWIGQALIANERGDQLASRNLFTHSYVMSKGCNPPNTLLYAVSVFSTIMNENYEERDLDATQQLTTANYGMLNYLKLYPKDTFALELNINIIERLYSYDKGVDYSENLCNLLEAEYEEDESEEVLINYCMAKCQLSRLLLAKKEYVKSYSVCEDVGSLLDAASDLTIEVQKCMMSCFTVMGLALYFQQDFERSLTEFKKLLEAFPENKRIVVLISQVLYANGEADAKQAAMDELLNSIGTHGTSLIVSMTIAAISLVEEWEEYIAAVKEVLDTLPLEILISDTYREVPKLLTMIGDRLRQLQEKKPEDRVDKIWQRNAFLFPGDNTAWSHLDAELSLEMSISAEKMSAIDVADSYVRVGRLRETQRGILLSGGISPVGLETLYNLIV</sequence>
<dbReference type="InterPro" id="IPR019734">
    <property type="entry name" value="TPR_rpt"/>
</dbReference>
<evidence type="ECO:0000256" key="1">
    <source>
        <dbReference type="ARBA" id="ARBA00022737"/>
    </source>
</evidence>
<dbReference type="PROSITE" id="PS50005">
    <property type="entry name" value="TPR"/>
    <property type="match status" value="3"/>
</dbReference>
<keyword evidence="2 3" id="KW-0802">TPR repeat</keyword>
<dbReference type="GO" id="GO:0006401">
    <property type="term" value="P:RNA catabolic process"/>
    <property type="evidence" value="ECO:0007669"/>
    <property type="project" value="InterPro"/>
</dbReference>
<evidence type="ECO:0000313" key="6">
    <source>
        <dbReference type="Proteomes" id="UP000094455"/>
    </source>
</evidence>
<feature type="compositionally biased region" description="Basic and acidic residues" evidence="4">
    <location>
        <begin position="353"/>
        <end position="365"/>
    </location>
</feature>
<dbReference type="Proteomes" id="UP000094455">
    <property type="component" value="Unassembled WGS sequence"/>
</dbReference>
<dbReference type="PANTHER" id="PTHR15704:SF7">
    <property type="entry name" value="SUPERKILLER COMPLEX PROTEIN 3"/>
    <property type="match status" value="1"/>
</dbReference>
<gene>
    <name evidence="5" type="ORF">PICMEDRAFT_18091</name>
</gene>
<feature type="repeat" description="TPR" evidence="3">
    <location>
        <begin position="1041"/>
        <end position="1074"/>
    </location>
</feature>
<protein>
    <recommendedName>
        <fullName evidence="7">Superkiller protein 3</fullName>
    </recommendedName>
</protein>
<dbReference type="Pfam" id="PF13181">
    <property type="entry name" value="TPR_8"/>
    <property type="match status" value="2"/>
</dbReference>
<evidence type="ECO:0008006" key="7">
    <source>
        <dbReference type="Google" id="ProtNLM"/>
    </source>
</evidence>
<organism evidence="5 6">
    <name type="scientific">Pichia membranifaciens NRRL Y-2026</name>
    <dbReference type="NCBI Taxonomy" id="763406"/>
    <lineage>
        <taxon>Eukaryota</taxon>
        <taxon>Fungi</taxon>
        <taxon>Dikarya</taxon>
        <taxon>Ascomycota</taxon>
        <taxon>Saccharomycotina</taxon>
        <taxon>Pichiomycetes</taxon>
        <taxon>Pichiales</taxon>
        <taxon>Pichiaceae</taxon>
        <taxon>Pichia</taxon>
    </lineage>
</organism>
<dbReference type="InterPro" id="IPR039226">
    <property type="entry name" value="Ski3/TTC37"/>
</dbReference>
<dbReference type="Pfam" id="PF18833">
    <property type="entry name" value="TPR_22"/>
    <property type="match status" value="1"/>
</dbReference>
<keyword evidence="1" id="KW-0677">Repeat</keyword>